<dbReference type="PANTHER" id="PTHR23416">
    <property type="entry name" value="SIALIC ACID SYNTHASE-RELATED"/>
    <property type="match status" value="1"/>
</dbReference>
<sequence>MLDLLARLISGAVNWAQRRSLARRIRGYRGISPRATIGVGSRLVGPKDHFLIGEMSYLNLAHLSCGEHSRVIIGRSCAIGYNVSIKAITHSLHKPTNNTSGPIIHVERDIVIGDDCWIGDNVYIREGVTLGNHVIVGANSVVTRSVPDNQVIAGVPARVIKER</sequence>
<dbReference type="Pfam" id="PF00132">
    <property type="entry name" value="Hexapep"/>
    <property type="match status" value="1"/>
</dbReference>
<dbReference type="InterPro" id="IPR051159">
    <property type="entry name" value="Hexapeptide_acetyltransf"/>
</dbReference>
<dbReference type="CDD" id="cd04647">
    <property type="entry name" value="LbH_MAT_like"/>
    <property type="match status" value="1"/>
</dbReference>
<dbReference type="AlphaFoldDB" id="A0A154QKK9"/>
<dbReference type="GO" id="GO:0016746">
    <property type="term" value="F:acyltransferase activity"/>
    <property type="evidence" value="ECO:0007669"/>
    <property type="project" value="UniProtKB-KW"/>
</dbReference>
<dbReference type="PROSITE" id="PS00101">
    <property type="entry name" value="HEXAPEP_TRANSFERASES"/>
    <property type="match status" value="1"/>
</dbReference>
<dbReference type="EMBL" id="LVJS01000021">
    <property type="protein sequence ID" value="KZC24715.1"/>
    <property type="molecule type" value="Genomic_DNA"/>
</dbReference>
<organism evidence="4 5">
    <name type="scientific">Rhodanobacter thiooxydans</name>
    <dbReference type="NCBI Taxonomy" id="416169"/>
    <lineage>
        <taxon>Bacteria</taxon>
        <taxon>Pseudomonadati</taxon>
        <taxon>Pseudomonadota</taxon>
        <taxon>Gammaproteobacteria</taxon>
        <taxon>Lysobacterales</taxon>
        <taxon>Rhodanobacteraceae</taxon>
        <taxon>Rhodanobacter</taxon>
    </lineage>
</organism>
<evidence type="ECO:0000313" key="4">
    <source>
        <dbReference type="EMBL" id="KZC24715.1"/>
    </source>
</evidence>
<keyword evidence="1 4" id="KW-0808">Transferase</keyword>
<dbReference type="RefSeq" id="WP_008436014.1">
    <property type="nucleotide sequence ID" value="NZ_LVJS01000021.1"/>
</dbReference>
<keyword evidence="2" id="KW-0677">Repeat</keyword>
<keyword evidence="3" id="KW-0012">Acyltransferase</keyword>
<reference evidence="4 5" key="1">
    <citation type="journal article" date="2016" name="MBio">
        <title>Lateral Gene Transfer in a Heavy Metal-Contaminated-Groundwater Microbial Community.</title>
        <authorList>
            <person name="Hemme C.L."/>
            <person name="Green S.J."/>
            <person name="Rishishwar L."/>
            <person name="Prakash O."/>
            <person name="Pettenato A."/>
            <person name="Chakraborty R."/>
            <person name="Deutschbauer A.M."/>
            <person name="Van Nostrand J.D."/>
            <person name="Wu L."/>
            <person name="He Z."/>
            <person name="Jordan I.K."/>
            <person name="Hazen T.C."/>
            <person name="Arkin A.P."/>
            <person name="Kostka J.E."/>
            <person name="Zhou J."/>
        </authorList>
    </citation>
    <scope>NUCLEOTIDE SEQUENCE [LARGE SCALE GENOMIC DNA]</scope>
    <source>
        <strain evidence="4 5">FW104-T7</strain>
    </source>
</reference>
<keyword evidence="5" id="KW-1185">Reference proteome</keyword>
<dbReference type="SUPFAM" id="SSF51161">
    <property type="entry name" value="Trimeric LpxA-like enzymes"/>
    <property type="match status" value="1"/>
</dbReference>
<evidence type="ECO:0000313" key="5">
    <source>
        <dbReference type="Proteomes" id="UP000076131"/>
    </source>
</evidence>
<protein>
    <submittedName>
        <fullName evidence="4">Galactoside O-acetyltransferase</fullName>
    </submittedName>
</protein>
<dbReference type="STRING" id="416169.RHOFW104T7_07320"/>
<name>A0A154QKK9_9GAMM</name>
<gene>
    <name evidence="4" type="ORF">RHOFW104T7_07320</name>
</gene>
<dbReference type="Proteomes" id="UP000076131">
    <property type="component" value="Unassembled WGS sequence"/>
</dbReference>
<evidence type="ECO:0000256" key="3">
    <source>
        <dbReference type="ARBA" id="ARBA00023315"/>
    </source>
</evidence>
<dbReference type="InterPro" id="IPR001451">
    <property type="entry name" value="Hexapep"/>
</dbReference>
<proteinExistence type="predicted"/>
<dbReference type="InterPro" id="IPR011004">
    <property type="entry name" value="Trimer_LpxA-like_sf"/>
</dbReference>
<evidence type="ECO:0000256" key="2">
    <source>
        <dbReference type="ARBA" id="ARBA00022737"/>
    </source>
</evidence>
<dbReference type="eggNOG" id="COG0110">
    <property type="taxonomic scope" value="Bacteria"/>
</dbReference>
<comment type="caution">
    <text evidence="4">The sequence shown here is derived from an EMBL/GenBank/DDBJ whole genome shotgun (WGS) entry which is preliminary data.</text>
</comment>
<dbReference type="Gene3D" id="2.160.10.10">
    <property type="entry name" value="Hexapeptide repeat proteins"/>
    <property type="match status" value="1"/>
</dbReference>
<accession>A0A154QKK9</accession>
<dbReference type="InterPro" id="IPR018357">
    <property type="entry name" value="Hexapep_transf_CS"/>
</dbReference>
<dbReference type="PANTHER" id="PTHR23416:SF78">
    <property type="entry name" value="LIPOPOLYSACCHARIDE BIOSYNTHESIS O-ACETYL TRANSFERASE WBBJ-RELATED"/>
    <property type="match status" value="1"/>
</dbReference>
<evidence type="ECO:0000256" key="1">
    <source>
        <dbReference type="ARBA" id="ARBA00022679"/>
    </source>
</evidence>